<dbReference type="EMBL" id="CVRI01000015">
    <property type="protein sequence ID" value="CRK90010.1"/>
    <property type="molecule type" value="Genomic_DNA"/>
</dbReference>
<dbReference type="AlphaFoldDB" id="A0A1J1HR41"/>
<organism evidence="2 3">
    <name type="scientific">Clunio marinus</name>
    <dbReference type="NCBI Taxonomy" id="568069"/>
    <lineage>
        <taxon>Eukaryota</taxon>
        <taxon>Metazoa</taxon>
        <taxon>Ecdysozoa</taxon>
        <taxon>Arthropoda</taxon>
        <taxon>Hexapoda</taxon>
        <taxon>Insecta</taxon>
        <taxon>Pterygota</taxon>
        <taxon>Neoptera</taxon>
        <taxon>Endopterygota</taxon>
        <taxon>Diptera</taxon>
        <taxon>Nematocera</taxon>
        <taxon>Chironomoidea</taxon>
        <taxon>Chironomidae</taxon>
        <taxon>Clunio</taxon>
    </lineage>
</organism>
<keyword evidence="1" id="KW-0175">Coiled coil</keyword>
<protein>
    <submittedName>
        <fullName evidence="2">CLUMA_CG003737, isoform A</fullName>
    </submittedName>
</protein>
<evidence type="ECO:0000313" key="2">
    <source>
        <dbReference type="EMBL" id="CRK90010.1"/>
    </source>
</evidence>
<reference evidence="2 3" key="1">
    <citation type="submission" date="2015-04" db="EMBL/GenBank/DDBJ databases">
        <authorList>
            <person name="Syromyatnikov M.Y."/>
            <person name="Popov V.N."/>
        </authorList>
    </citation>
    <scope>NUCLEOTIDE SEQUENCE [LARGE SCALE GENOMIC DNA]</scope>
</reference>
<gene>
    <name evidence="2" type="ORF">CLUMA_CG003737</name>
</gene>
<proteinExistence type="predicted"/>
<name>A0A1J1HR41_9DIPT</name>
<feature type="coiled-coil region" evidence="1">
    <location>
        <begin position="8"/>
        <end position="35"/>
    </location>
</feature>
<evidence type="ECO:0000256" key="1">
    <source>
        <dbReference type="SAM" id="Coils"/>
    </source>
</evidence>
<accession>A0A1J1HR41</accession>
<dbReference type="Proteomes" id="UP000183832">
    <property type="component" value="Unassembled WGS sequence"/>
</dbReference>
<evidence type="ECO:0000313" key="3">
    <source>
        <dbReference type="Proteomes" id="UP000183832"/>
    </source>
</evidence>
<sequence length="65" mass="7605">MKPHNPTIQALKSEIKALKNILERIEERNTEKMLQQFRQLMAPTLASRFLGKQSQIEIMENVLLN</sequence>
<keyword evidence="3" id="KW-1185">Reference proteome</keyword>